<comment type="catalytic activity">
    <reaction evidence="4 5">
        <text>S-adenosyl-L-homocysteine + H2O = L-homocysteine + adenosine</text>
        <dbReference type="Rhea" id="RHEA:21708"/>
        <dbReference type="ChEBI" id="CHEBI:15377"/>
        <dbReference type="ChEBI" id="CHEBI:16335"/>
        <dbReference type="ChEBI" id="CHEBI:57856"/>
        <dbReference type="ChEBI" id="CHEBI:58199"/>
        <dbReference type="EC" id="3.13.2.1"/>
    </reaction>
</comment>
<evidence type="ECO:0000256" key="5">
    <source>
        <dbReference type="RuleBase" id="RU000548"/>
    </source>
</evidence>
<feature type="binding site" evidence="4">
    <location>
        <begin position="298"/>
        <end position="300"/>
    </location>
    <ligand>
        <name>NAD(+)</name>
        <dbReference type="ChEBI" id="CHEBI:57540"/>
    </ligand>
</feature>
<dbReference type="Gene3D" id="3.40.50.720">
    <property type="entry name" value="NAD(P)-binding Rossmann-like Domain"/>
    <property type="match status" value="1"/>
</dbReference>
<dbReference type="SUPFAM" id="SSF51735">
    <property type="entry name" value="NAD(P)-binding Rossmann-fold domains"/>
    <property type="match status" value="1"/>
</dbReference>
<comment type="caution">
    <text evidence="8">The sequence shown here is derived from an EMBL/GenBank/DDBJ whole genome shotgun (WGS) entry which is preliminary data.</text>
</comment>
<keyword evidence="2 4" id="KW-0554">One-carbon metabolism</keyword>
<dbReference type="InterPro" id="IPR015878">
    <property type="entry name" value="Ado_hCys_hydrolase_NAD-bd"/>
</dbReference>
<feature type="binding site" evidence="4">
    <location>
        <position position="190"/>
    </location>
    <ligand>
        <name>NAD(+)</name>
        <dbReference type="ChEBI" id="CHEBI:57540"/>
    </ligand>
</feature>
<dbReference type="Proteomes" id="UP001240171">
    <property type="component" value="Unassembled WGS sequence"/>
</dbReference>
<dbReference type="CDD" id="cd00401">
    <property type="entry name" value="SAHH"/>
    <property type="match status" value="1"/>
</dbReference>
<dbReference type="SUPFAM" id="SSF52283">
    <property type="entry name" value="Formate/glycerate dehydrogenase catalytic domain-like"/>
    <property type="match status" value="1"/>
</dbReference>
<dbReference type="NCBIfam" id="TIGR00936">
    <property type="entry name" value="ahcY"/>
    <property type="match status" value="1"/>
</dbReference>
<feature type="binding site" evidence="4">
    <location>
        <position position="130"/>
    </location>
    <ligand>
        <name>substrate</name>
    </ligand>
</feature>
<dbReference type="PIRSF" id="PIRSF001109">
    <property type="entry name" value="Ad_hcy_hydrolase"/>
    <property type="match status" value="1"/>
</dbReference>
<keyword evidence="4" id="KW-0963">Cytoplasm</keyword>
<name>A0ABT9C857_9BACL</name>
<feature type="binding site" evidence="4">
    <location>
        <begin position="156"/>
        <end position="158"/>
    </location>
    <ligand>
        <name>NAD(+)</name>
        <dbReference type="ChEBI" id="CHEBI:57540"/>
    </ligand>
</feature>
<accession>A0ABT9C857</accession>
<keyword evidence="4 5" id="KW-0378">Hydrolase</keyword>
<evidence type="ECO:0000256" key="1">
    <source>
        <dbReference type="ARBA" id="ARBA00007122"/>
    </source>
</evidence>
<feature type="domain" description="S-adenosyl-L-homocysteine hydrolase NAD binding" evidence="7">
    <location>
        <begin position="190"/>
        <end position="351"/>
    </location>
</feature>
<proteinExistence type="inferred from homology"/>
<feature type="binding site" evidence="4">
    <location>
        <position position="189"/>
    </location>
    <ligand>
        <name>substrate</name>
    </ligand>
</feature>
<gene>
    <name evidence="4" type="primary">ahcY</name>
    <name evidence="8" type="ORF">Q5741_03190</name>
</gene>
<dbReference type="SMART" id="SM00997">
    <property type="entry name" value="AdoHcyase_NAD"/>
    <property type="match status" value="1"/>
</dbReference>
<feature type="binding site" evidence="4">
    <location>
        <position position="185"/>
    </location>
    <ligand>
        <name>substrate</name>
    </ligand>
</feature>
<evidence type="ECO:0000259" key="7">
    <source>
        <dbReference type="SMART" id="SM00997"/>
    </source>
</evidence>
<dbReference type="Pfam" id="PF00670">
    <property type="entry name" value="AdoHcyase_NAD"/>
    <property type="match status" value="1"/>
</dbReference>
<dbReference type="Pfam" id="PF05221">
    <property type="entry name" value="AdoHcyase"/>
    <property type="match status" value="2"/>
</dbReference>
<protein>
    <recommendedName>
        <fullName evidence="4">Adenosylhomocysteinase</fullName>
        <ecNumber evidence="4">3.13.2.1</ecNumber>
    </recommendedName>
    <alternativeName>
        <fullName evidence="4">S-adenosyl-L-homocysteine hydrolase</fullName>
        <shortName evidence="4">AdoHcyase</shortName>
    </alternativeName>
</protein>
<dbReference type="SMART" id="SM00996">
    <property type="entry name" value="AdoHcyase"/>
    <property type="match status" value="1"/>
</dbReference>
<feature type="binding site" evidence="4">
    <location>
        <position position="345"/>
    </location>
    <ligand>
        <name>NAD(+)</name>
        <dbReference type="ChEBI" id="CHEBI:57540"/>
    </ligand>
</feature>
<dbReference type="Gene3D" id="3.40.50.1480">
    <property type="entry name" value="Adenosylhomocysteinase-like"/>
    <property type="match status" value="1"/>
</dbReference>
<dbReference type="PANTHER" id="PTHR23420">
    <property type="entry name" value="ADENOSYLHOMOCYSTEINASE"/>
    <property type="match status" value="1"/>
</dbReference>
<dbReference type="HAMAP" id="MF_00563">
    <property type="entry name" value="AdoHcyase"/>
    <property type="match status" value="1"/>
</dbReference>
<dbReference type="RefSeq" id="WP_305022580.1">
    <property type="nucleotide sequence ID" value="NZ_JAUQTB010000001.1"/>
</dbReference>
<feature type="binding site" evidence="4">
    <location>
        <position position="242"/>
    </location>
    <ligand>
        <name>NAD(+)</name>
        <dbReference type="ChEBI" id="CHEBI:57540"/>
    </ligand>
</feature>
<comment type="cofactor">
    <cofactor evidence="4 5">
        <name>NAD(+)</name>
        <dbReference type="ChEBI" id="CHEBI:57540"/>
    </cofactor>
    <text evidence="4 5">Binds 1 NAD(+) per subunit.</text>
</comment>
<dbReference type="NCBIfam" id="NF004005">
    <property type="entry name" value="PRK05476.2-3"/>
    <property type="match status" value="1"/>
</dbReference>
<comment type="function">
    <text evidence="4">May play a key role in the regulation of the intracellular concentration of adenosylhomocysteine.</text>
</comment>
<dbReference type="EC" id="3.13.2.1" evidence="4"/>
<evidence type="ECO:0000313" key="8">
    <source>
        <dbReference type="EMBL" id="MDO7905415.1"/>
    </source>
</evidence>
<evidence type="ECO:0000256" key="2">
    <source>
        <dbReference type="ARBA" id="ARBA00022563"/>
    </source>
</evidence>
<keyword evidence="3 4" id="KW-0520">NAD</keyword>
<comment type="similarity">
    <text evidence="1 4 6">Belongs to the adenosylhomocysteinase family.</text>
</comment>
<dbReference type="EMBL" id="JAUQTB010000001">
    <property type="protein sequence ID" value="MDO7905415.1"/>
    <property type="molecule type" value="Genomic_DNA"/>
</dbReference>
<feature type="binding site" evidence="4">
    <location>
        <begin position="219"/>
        <end position="224"/>
    </location>
    <ligand>
        <name>NAD(+)</name>
        <dbReference type="ChEBI" id="CHEBI:57540"/>
    </ligand>
</feature>
<comment type="subcellular location">
    <subcellularLocation>
        <location evidence="4">Cytoplasm</location>
    </subcellularLocation>
</comment>
<dbReference type="InterPro" id="IPR042172">
    <property type="entry name" value="Adenosylhomocyst_ase-like_sf"/>
</dbReference>
<evidence type="ECO:0000256" key="6">
    <source>
        <dbReference type="RuleBase" id="RU004166"/>
    </source>
</evidence>
<comment type="caution">
    <text evidence="4">Lacks conserved residue(s) required for the propagation of feature annotation.</text>
</comment>
<feature type="binding site" evidence="4">
    <location>
        <position position="155"/>
    </location>
    <ligand>
        <name>substrate</name>
    </ligand>
</feature>
<dbReference type="PROSITE" id="PS00739">
    <property type="entry name" value="ADOHCYASE_2"/>
    <property type="match status" value="1"/>
</dbReference>
<organism evidence="8 9">
    <name type="scientific">Paenibacillus lacisoli</name>
    <dbReference type="NCBI Taxonomy" id="3064525"/>
    <lineage>
        <taxon>Bacteria</taxon>
        <taxon>Bacillati</taxon>
        <taxon>Bacillota</taxon>
        <taxon>Bacilli</taxon>
        <taxon>Bacillales</taxon>
        <taxon>Paenibacillaceae</taxon>
        <taxon>Paenibacillus</taxon>
    </lineage>
</organism>
<dbReference type="InterPro" id="IPR020082">
    <property type="entry name" value="S-Ado-L-homoCys_hydrolase_CS"/>
</dbReference>
<comment type="pathway">
    <text evidence="4 5">Amino-acid biosynthesis; L-homocysteine biosynthesis; L-homocysteine from S-adenosyl-L-homocysteine: step 1/1.</text>
</comment>
<evidence type="ECO:0000256" key="4">
    <source>
        <dbReference type="HAMAP-Rule" id="MF_00563"/>
    </source>
</evidence>
<evidence type="ECO:0000313" key="9">
    <source>
        <dbReference type="Proteomes" id="UP001240171"/>
    </source>
</evidence>
<reference evidence="8 9" key="1">
    <citation type="submission" date="2023-07" db="EMBL/GenBank/DDBJ databases">
        <title>Paenibacillus sp. JX-17 nov. isolated from soil.</title>
        <authorList>
            <person name="Wan Y."/>
            <person name="Liu B."/>
        </authorList>
    </citation>
    <scope>NUCLEOTIDE SEQUENCE [LARGE SCALE GENOMIC DNA]</scope>
    <source>
        <strain evidence="8 9">JX-17</strain>
    </source>
</reference>
<keyword evidence="9" id="KW-1185">Reference proteome</keyword>
<feature type="binding site" evidence="4">
    <location>
        <position position="277"/>
    </location>
    <ligand>
        <name>NAD(+)</name>
        <dbReference type="ChEBI" id="CHEBI:57540"/>
    </ligand>
</feature>
<sequence>MNKTSVEESIVRDFSLAPEGHLKIDWVEAHMPVLNRIKKQFEQEQPFKGLKVAICLHLEAKTAYLAKVIQAGGAKVTITGSNPLSTQDDVCAALAEDGVTVLAKYNPDPEEFKALQIKALETQPDLIIDDGGDFVTILASERPDLISTIRGGAEETTTGIIRLKALEKQGELHFPMVAVNDAYCKYLFDNRYGTGQSAFDGIIRTTNLVIAGKTVVVVGYGWCGKGVAMRAKGLGANVIVTEVDPIKAVEAHMDGFHVMPMVEAAKLGDFFIAVTGNKDVITGEHYDVMKDGAILCNAGHFDVEVNKPELAKRSESIRTVRKNIEEYKFRDGRKMYLLAEGRLVNLAAADGHPAEIMDTTFALQALGLKYVNDQYEQLGKKVVNVPYEIDQQVASYKLESLGITIDKLSDEQIAYLDSWKA</sequence>
<dbReference type="InterPro" id="IPR036291">
    <property type="entry name" value="NAD(P)-bd_dom_sf"/>
</dbReference>
<evidence type="ECO:0000256" key="3">
    <source>
        <dbReference type="ARBA" id="ARBA00023027"/>
    </source>
</evidence>
<dbReference type="PANTHER" id="PTHR23420:SF0">
    <property type="entry name" value="ADENOSYLHOMOCYSTEINASE"/>
    <property type="match status" value="1"/>
</dbReference>
<dbReference type="InterPro" id="IPR000043">
    <property type="entry name" value="Adenosylhomocysteinase-like"/>
</dbReference>